<name>A0A6N8GNM5_9MICC</name>
<dbReference type="RefSeq" id="WP_156269721.1">
    <property type="nucleotide sequence ID" value="NZ_WOGU01000009.1"/>
</dbReference>
<proteinExistence type="predicted"/>
<sequence>MSDARKRLGPVLRRGEQLRWVGHPDPTVRFAPADVFLVPFSLLWGGFAIFWEWQVLTNSESLLFALWGIPFVLVGLYFIVGRFIYKKRRKLRTVYGLTDSRAIVSTSERSFDDTPVKDVAVRVNRSRDNRHATVVFGGGGRQAVYLNTGMDFFAFGQAQGIGFFDVADPEALLRELDRVR</sequence>
<keyword evidence="1" id="KW-1133">Transmembrane helix</keyword>
<keyword evidence="1" id="KW-0472">Membrane</keyword>
<accession>A0A6N8GNM5</accession>
<organism evidence="2 3">
    <name type="scientific">Kocuria sediminis</name>
    <dbReference type="NCBI Taxonomy" id="1038857"/>
    <lineage>
        <taxon>Bacteria</taxon>
        <taxon>Bacillati</taxon>
        <taxon>Actinomycetota</taxon>
        <taxon>Actinomycetes</taxon>
        <taxon>Micrococcales</taxon>
        <taxon>Micrococcaceae</taxon>
        <taxon>Kocuria</taxon>
    </lineage>
</organism>
<evidence type="ECO:0000313" key="2">
    <source>
        <dbReference type="EMBL" id="MUN63827.1"/>
    </source>
</evidence>
<gene>
    <name evidence="2" type="ORF">GMA12_11870</name>
</gene>
<dbReference type="AlphaFoldDB" id="A0A6N8GNM5"/>
<feature type="transmembrane region" description="Helical" evidence="1">
    <location>
        <begin position="35"/>
        <end position="56"/>
    </location>
</feature>
<evidence type="ECO:0000313" key="3">
    <source>
        <dbReference type="Proteomes" id="UP000436989"/>
    </source>
</evidence>
<keyword evidence="1" id="KW-0812">Transmembrane</keyword>
<dbReference type="Proteomes" id="UP000436989">
    <property type="component" value="Unassembled WGS sequence"/>
</dbReference>
<reference evidence="2 3" key="1">
    <citation type="submission" date="2019-12" db="EMBL/GenBank/DDBJ databases">
        <authorList>
            <person name="Shi Y."/>
        </authorList>
    </citation>
    <scope>NUCLEOTIDE SEQUENCE [LARGE SCALE GENOMIC DNA]</scope>
    <source>
        <strain evidence="2 3">JCM 17929</strain>
    </source>
</reference>
<feature type="transmembrane region" description="Helical" evidence="1">
    <location>
        <begin position="62"/>
        <end position="85"/>
    </location>
</feature>
<protein>
    <recommendedName>
        <fullName evidence="4">PH domain-containing protein</fullName>
    </recommendedName>
</protein>
<comment type="caution">
    <text evidence="2">The sequence shown here is derived from an EMBL/GenBank/DDBJ whole genome shotgun (WGS) entry which is preliminary data.</text>
</comment>
<keyword evidence="3" id="KW-1185">Reference proteome</keyword>
<dbReference type="EMBL" id="WOGU01000009">
    <property type="protein sequence ID" value="MUN63827.1"/>
    <property type="molecule type" value="Genomic_DNA"/>
</dbReference>
<evidence type="ECO:0000256" key="1">
    <source>
        <dbReference type="SAM" id="Phobius"/>
    </source>
</evidence>
<evidence type="ECO:0008006" key="4">
    <source>
        <dbReference type="Google" id="ProtNLM"/>
    </source>
</evidence>